<evidence type="ECO:0000259" key="6">
    <source>
        <dbReference type="PROSITE" id="PS50234"/>
    </source>
</evidence>
<evidence type="ECO:0000313" key="7">
    <source>
        <dbReference type="EMBL" id="SOC15354.1"/>
    </source>
</evidence>
<dbReference type="GO" id="GO:0009288">
    <property type="term" value="C:bacterial-type flagellum"/>
    <property type="evidence" value="ECO:0007669"/>
    <property type="project" value="UniProtKB-SubCell"/>
</dbReference>
<sequence>MRIRYNQGLFTQNRYNQTNTDLNKTLNKLSSGYKINQAADDAAGLSISEKMRAQIRGLEQAAENIQDGLSLINTAEGGIGQIQNPNLVRIRELIIKSTNDTNTQEDREKIQLEIDALKRGIDDIAEGTEFNTIKVLTPEELKPGGPNEKKFDIVFLIDDSGTMATDIQMVTQGLSTFVEKMRTIGDVQIASTSVVHTGRDLMSTNDIDAVKHHLKNKHVATGGVTSTEKHLSDIVDNPSKLGLRTDSEKIYVILSDTNSEEFGTDLDNTSLANKLNGTQVYVFGVRNSEQFFNNEYGEYATEIFVPKSASDISENLTPNLAHVIAENSDLSHKLQKDLIIQGGANEFQQTIIPLYDNRSNAIGINSITVTESYEMTMEALRRVDIANNILTERRAIYGALYNRLEHSYNNVKNAEEQLINAESLIRDADMAKEITKLNKDQILLQSSQSMMAQINQMSQGILEILG</sequence>
<dbReference type="InterPro" id="IPR001029">
    <property type="entry name" value="Flagellin_N"/>
</dbReference>
<dbReference type="Gene3D" id="3.40.50.410">
    <property type="entry name" value="von Willebrand factor, type A domain"/>
    <property type="match status" value="1"/>
</dbReference>
<dbReference type="OrthoDB" id="9796789at2"/>
<comment type="subcellular location">
    <subcellularLocation>
        <location evidence="4">Secreted</location>
    </subcellularLocation>
    <subcellularLocation>
        <location evidence="4">Bacterial flagellum</location>
    </subcellularLocation>
</comment>
<name>A0A285T2L5_9BACL</name>
<dbReference type="PROSITE" id="PS50234">
    <property type="entry name" value="VWFA"/>
    <property type="match status" value="1"/>
</dbReference>
<dbReference type="PANTHER" id="PTHR42792">
    <property type="entry name" value="FLAGELLIN"/>
    <property type="match status" value="1"/>
</dbReference>
<keyword evidence="7" id="KW-0966">Cell projection</keyword>
<dbReference type="Gene3D" id="6.10.10.10">
    <property type="entry name" value="Flagellar export chaperone, C-terminal domain"/>
    <property type="match status" value="1"/>
</dbReference>
<keyword evidence="7" id="KW-0282">Flagellum</keyword>
<dbReference type="AlphaFoldDB" id="A0A285T2L5"/>
<dbReference type="SMART" id="SM00327">
    <property type="entry name" value="VWA"/>
    <property type="match status" value="1"/>
</dbReference>
<dbReference type="PANTHER" id="PTHR42792:SF2">
    <property type="entry name" value="FLAGELLIN"/>
    <property type="match status" value="1"/>
</dbReference>
<dbReference type="InterPro" id="IPR001492">
    <property type="entry name" value="Flagellin"/>
</dbReference>
<accession>A0A285T2L5</accession>
<organism evidence="7 8">
    <name type="scientific">Ureibacillus xyleni</name>
    <dbReference type="NCBI Taxonomy" id="614648"/>
    <lineage>
        <taxon>Bacteria</taxon>
        <taxon>Bacillati</taxon>
        <taxon>Bacillota</taxon>
        <taxon>Bacilli</taxon>
        <taxon>Bacillales</taxon>
        <taxon>Caryophanaceae</taxon>
        <taxon>Ureibacillus</taxon>
    </lineage>
</organism>
<dbReference type="InterPro" id="IPR042187">
    <property type="entry name" value="Flagellin_C_sub2"/>
</dbReference>
<dbReference type="Pfam" id="PF00700">
    <property type="entry name" value="Flagellin_C"/>
    <property type="match status" value="1"/>
</dbReference>
<dbReference type="GO" id="GO:0005576">
    <property type="term" value="C:extracellular region"/>
    <property type="evidence" value="ECO:0007669"/>
    <property type="project" value="UniProtKB-SubCell"/>
</dbReference>
<evidence type="ECO:0000313" key="8">
    <source>
        <dbReference type="Proteomes" id="UP000219636"/>
    </source>
</evidence>
<dbReference type="Proteomes" id="UP000219636">
    <property type="component" value="Unassembled WGS sequence"/>
</dbReference>
<dbReference type="InterPro" id="IPR036465">
    <property type="entry name" value="vWFA_dom_sf"/>
</dbReference>
<evidence type="ECO:0000256" key="1">
    <source>
        <dbReference type="ARBA" id="ARBA00005709"/>
    </source>
</evidence>
<keyword evidence="4" id="KW-0964">Secreted</keyword>
<proteinExistence type="inferred from homology"/>
<comment type="similarity">
    <text evidence="1 4">Belongs to the bacterial flagellin family.</text>
</comment>
<keyword evidence="3 4" id="KW-0975">Bacterial flagellum</keyword>
<evidence type="ECO:0000256" key="2">
    <source>
        <dbReference type="ARBA" id="ARBA00020110"/>
    </source>
</evidence>
<dbReference type="Pfam" id="PF00669">
    <property type="entry name" value="Flagellin_N"/>
    <property type="match status" value="1"/>
</dbReference>
<evidence type="ECO:0000256" key="3">
    <source>
        <dbReference type="ARBA" id="ARBA00023143"/>
    </source>
</evidence>
<gene>
    <name evidence="7" type="ORF">SAMN05880501_10877</name>
</gene>
<dbReference type="GO" id="GO:0005198">
    <property type="term" value="F:structural molecule activity"/>
    <property type="evidence" value="ECO:0007669"/>
    <property type="project" value="UniProtKB-UniRule"/>
</dbReference>
<dbReference type="RefSeq" id="WP_097074014.1">
    <property type="nucleotide sequence ID" value="NZ_OBMQ01000008.1"/>
</dbReference>
<dbReference type="Pfam" id="PF00092">
    <property type="entry name" value="VWA"/>
    <property type="match status" value="1"/>
</dbReference>
<dbReference type="InterPro" id="IPR002035">
    <property type="entry name" value="VWF_A"/>
</dbReference>
<reference evidence="8" key="1">
    <citation type="submission" date="2017-08" db="EMBL/GenBank/DDBJ databases">
        <authorList>
            <person name="Varghese N."/>
            <person name="Submissions S."/>
        </authorList>
    </citation>
    <scope>NUCLEOTIDE SEQUENCE [LARGE SCALE GENOMIC DNA]</scope>
    <source>
        <strain evidence="8">JC22</strain>
    </source>
</reference>
<keyword evidence="7" id="KW-0969">Cilium</keyword>
<evidence type="ECO:0000256" key="5">
    <source>
        <dbReference type="SAM" id="Coils"/>
    </source>
</evidence>
<feature type="domain" description="VWFA" evidence="6">
    <location>
        <begin position="152"/>
        <end position="338"/>
    </location>
</feature>
<keyword evidence="8" id="KW-1185">Reference proteome</keyword>
<keyword evidence="5" id="KW-0175">Coiled coil</keyword>
<dbReference type="PRINTS" id="PR00207">
    <property type="entry name" value="FLAGELLIN"/>
</dbReference>
<dbReference type="Gene3D" id="1.20.1330.10">
    <property type="entry name" value="f41 fragment of flagellin, N-terminal domain"/>
    <property type="match status" value="1"/>
</dbReference>
<feature type="coiled-coil region" evidence="5">
    <location>
        <begin position="401"/>
        <end position="431"/>
    </location>
</feature>
<evidence type="ECO:0000256" key="4">
    <source>
        <dbReference type="RuleBase" id="RU362073"/>
    </source>
</evidence>
<protein>
    <recommendedName>
        <fullName evidence="2 4">Flagellin</fullName>
    </recommendedName>
</protein>
<comment type="function">
    <text evidence="4">Flagellin is the subunit protein which polymerizes to form the filaments of bacterial flagella.</text>
</comment>
<dbReference type="InterPro" id="IPR046358">
    <property type="entry name" value="Flagellin_C"/>
</dbReference>
<dbReference type="SUPFAM" id="SSF64518">
    <property type="entry name" value="Phase 1 flagellin"/>
    <property type="match status" value="1"/>
</dbReference>
<dbReference type="EMBL" id="OBMQ01000008">
    <property type="protein sequence ID" value="SOC15354.1"/>
    <property type="molecule type" value="Genomic_DNA"/>
</dbReference>